<feature type="compositionally biased region" description="Basic and acidic residues" evidence="12">
    <location>
        <begin position="185"/>
        <end position="197"/>
    </location>
</feature>
<keyword evidence="11" id="KW-0460">Magnesium</keyword>
<dbReference type="PANTHER" id="PTHR10642">
    <property type="entry name" value="RIBONUCLEASE H1"/>
    <property type="match status" value="1"/>
</dbReference>
<dbReference type="GO" id="GO:0043137">
    <property type="term" value="P:DNA replication, removal of RNA primer"/>
    <property type="evidence" value="ECO:0007669"/>
    <property type="project" value="TreeGrafter"/>
</dbReference>
<keyword evidence="15" id="KW-1185">Reference proteome</keyword>
<sequence length="432" mass="48085">MKRYAPSGGFGGASYSQPAKKKKGPKNFYVVRVGRKPGIYDNWKECEAQVSGYSGAKYEVFYTLSEAQHYMDGAAFSAGHLPPSLPAPSSSMASYSAAGAPKKYYAVAVGRKPGIYYTWGEAEPCIRGGRSIHKSFKTLQEAQQFIIQNGTPETCQTLGLTFSSGQQTRQMQQALARENPAEPTWEERTAHPTRREQPAQYQIPAEQARGQRSDWQRQQRQYESPAAQIHEERLARQAEHDQLYTGAAFRPVEVPDRQFISETTAKPVPKQSIAGPDEGMIKIYTDGSSLGNGKPGSRAGLGVYFGPGDERNLAERLPGMPQTNQRAELMAMLRAMERVSSTQGIEIWTDSQYSINCVTKWVSDWERKDWKNSKGKDVSNQDIIRNLMAKIRERKAAGADTRFQWVKGHATDPGNHEADNLANIGSRLPEVL</sequence>
<dbReference type="FunFam" id="3.30.420.10:FF:000090">
    <property type="entry name" value="Ribonuclease H"/>
    <property type="match status" value="1"/>
</dbReference>
<evidence type="ECO:0000256" key="5">
    <source>
        <dbReference type="ARBA" id="ARBA00012180"/>
    </source>
</evidence>
<dbReference type="Gene3D" id="3.30.420.10">
    <property type="entry name" value="Ribonuclease H-like superfamily/Ribonuclease H"/>
    <property type="match status" value="1"/>
</dbReference>
<keyword evidence="9" id="KW-0255">Endonuclease</keyword>
<dbReference type="CDD" id="cd09280">
    <property type="entry name" value="RNase_HI_eukaryote_like"/>
    <property type="match status" value="1"/>
</dbReference>
<evidence type="ECO:0000256" key="4">
    <source>
        <dbReference type="ARBA" id="ARBA00005300"/>
    </source>
</evidence>
<dbReference type="FunFam" id="3.40.970.10:FF:000002">
    <property type="entry name" value="Ribonuclease H"/>
    <property type="match status" value="1"/>
</dbReference>
<dbReference type="SUPFAM" id="SSF55658">
    <property type="entry name" value="L9 N-domain-like"/>
    <property type="match status" value="2"/>
</dbReference>
<evidence type="ECO:0000256" key="9">
    <source>
        <dbReference type="ARBA" id="ARBA00022759"/>
    </source>
</evidence>
<comment type="function">
    <text evidence="3">Endonuclease that specifically degrades the RNA of RNA-DNA hybrids.</text>
</comment>
<dbReference type="STRING" id="694270.A0A395S6H8"/>
<evidence type="ECO:0000313" key="14">
    <source>
        <dbReference type="EMBL" id="RGP68014.1"/>
    </source>
</evidence>
<comment type="similarity">
    <text evidence="4">Belongs to the RNase H family.</text>
</comment>
<dbReference type="Pfam" id="PF01693">
    <property type="entry name" value="Cauli_VI"/>
    <property type="match status" value="2"/>
</dbReference>
<dbReference type="AlphaFoldDB" id="A0A395S6H8"/>
<dbReference type="GO" id="GO:0046872">
    <property type="term" value="F:metal ion binding"/>
    <property type="evidence" value="ECO:0007669"/>
    <property type="project" value="UniProtKB-KW"/>
</dbReference>
<feature type="region of interest" description="Disordered" evidence="12">
    <location>
        <begin position="173"/>
        <end position="224"/>
    </location>
</feature>
<dbReference type="Pfam" id="PF00075">
    <property type="entry name" value="RNase_H"/>
    <property type="match status" value="1"/>
</dbReference>
<dbReference type="InterPro" id="IPR037056">
    <property type="entry name" value="RNase_H1_N_sf"/>
</dbReference>
<accession>A0A395S6H8</accession>
<dbReference type="InterPro" id="IPR011320">
    <property type="entry name" value="RNase_H1_N"/>
</dbReference>
<evidence type="ECO:0000256" key="6">
    <source>
        <dbReference type="ARBA" id="ARBA00017721"/>
    </source>
</evidence>
<dbReference type="InterPro" id="IPR002156">
    <property type="entry name" value="RNaseH_domain"/>
</dbReference>
<dbReference type="InterPro" id="IPR012337">
    <property type="entry name" value="RNaseH-like_sf"/>
</dbReference>
<dbReference type="PROSITE" id="PS50879">
    <property type="entry name" value="RNASE_H_1"/>
    <property type="match status" value="1"/>
</dbReference>
<gene>
    <name evidence="14" type="ORF">FLONG3_8349</name>
</gene>
<proteinExistence type="inferred from homology"/>
<evidence type="ECO:0000256" key="11">
    <source>
        <dbReference type="ARBA" id="ARBA00022842"/>
    </source>
</evidence>
<dbReference type="Gene3D" id="3.40.970.10">
    <property type="entry name" value="Ribonuclease H1, N-terminal domain"/>
    <property type="match status" value="2"/>
</dbReference>
<dbReference type="InterPro" id="IPR050092">
    <property type="entry name" value="RNase_H"/>
</dbReference>
<evidence type="ECO:0000256" key="1">
    <source>
        <dbReference type="ARBA" id="ARBA00000077"/>
    </source>
</evidence>
<dbReference type="EC" id="3.1.26.4" evidence="5"/>
<comment type="cofactor">
    <cofactor evidence="2">
        <name>Mg(2+)</name>
        <dbReference type="ChEBI" id="CHEBI:18420"/>
    </cofactor>
</comment>
<dbReference type="InterPro" id="IPR009027">
    <property type="entry name" value="Ribosomal_bL9/RNase_H1_N"/>
</dbReference>
<dbReference type="GO" id="GO:0003676">
    <property type="term" value="F:nucleic acid binding"/>
    <property type="evidence" value="ECO:0007669"/>
    <property type="project" value="InterPro"/>
</dbReference>
<keyword evidence="7" id="KW-0540">Nuclease</keyword>
<evidence type="ECO:0000256" key="12">
    <source>
        <dbReference type="SAM" id="MobiDB-lite"/>
    </source>
</evidence>
<comment type="caution">
    <text evidence="14">The sequence shown here is derived from an EMBL/GenBank/DDBJ whole genome shotgun (WGS) entry which is preliminary data.</text>
</comment>
<reference evidence="14 15" key="1">
    <citation type="journal article" date="2018" name="PLoS Pathog.">
        <title>Evolution of structural diversity of trichothecenes, a family of toxins produced by plant pathogenic and entomopathogenic fungi.</title>
        <authorList>
            <person name="Proctor R.H."/>
            <person name="McCormick S.P."/>
            <person name="Kim H.S."/>
            <person name="Cardoza R.E."/>
            <person name="Stanley A.M."/>
            <person name="Lindo L."/>
            <person name="Kelly A."/>
            <person name="Brown D.W."/>
            <person name="Lee T."/>
            <person name="Vaughan M.M."/>
            <person name="Alexander N.J."/>
            <person name="Busman M."/>
            <person name="Gutierrez S."/>
        </authorList>
    </citation>
    <scope>NUCLEOTIDE SEQUENCE [LARGE SCALE GENOMIC DNA]</scope>
    <source>
        <strain evidence="14 15">NRRL 20695</strain>
    </source>
</reference>
<evidence type="ECO:0000256" key="2">
    <source>
        <dbReference type="ARBA" id="ARBA00001946"/>
    </source>
</evidence>
<comment type="catalytic activity">
    <reaction evidence="1">
        <text>Endonucleolytic cleavage to 5'-phosphomonoester.</text>
        <dbReference type="EC" id="3.1.26.4"/>
    </reaction>
</comment>
<evidence type="ECO:0000256" key="3">
    <source>
        <dbReference type="ARBA" id="ARBA00004065"/>
    </source>
</evidence>
<feature type="domain" description="RNase H type-1" evidence="13">
    <location>
        <begin position="277"/>
        <end position="427"/>
    </location>
</feature>
<dbReference type="PANTHER" id="PTHR10642:SF26">
    <property type="entry name" value="RIBONUCLEASE H1"/>
    <property type="match status" value="1"/>
</dbReference>
<name>A0A395S6H8_9HYPO</name>
<organism evidence="14 15">
    <name type="scientific">Fusarium longipes</name>
    <dbReference type="NCBI Taxonomy" id="694270"/>
    <lineage>
        <taxon>Eukaryota</taxon>
        <taxon>Fungi</taxon>
        <taxon>Dikarya</taxon>
        <taxon>Ascomycota</taxon>
        <taxon>Pezizomycotina</taxon>
        <taxon>Sordariomycetes</taxon>
        <taxon>Hypocreomycetidae</taxon>
        <taxon>Hypocreales</taxon>
        <taxon>Nectriaceae</taxon>
        <taxon>Fusarium</taxon>
    </lineage>
</organism>
<protein>
    <recommendedName>
        <fullName evidence="6">Ribonuclease H</fullName>
        <ecNumber evidence="5">3.1.26.4</ecNumber>
    </recommendedName>
</protein>
<evidence type="ECO:0000256" key="8">
    <source>
        <dbReference type="ARBA" id="ARBA00022723"/>
    </source>
</evidence>
<dbReference type="InterPro" id="IPR036397">
    <property type="entry name" value="RNaseH_sf"/>
</dbReference>
<dbReference type="GO" id="GO:0004523">
    <property type="term" value="F:RNA-DNA hybrid ribonuclease activity"/>
    <property type="evidence" value="ECO:0007669"/>
    <property type="project" value="UniProtKB-EC"/>
</dbReference>
<dbReference type="SUPFAM" id="SSF53098">
    <property type="entry name" value="Ribonuclease H-like"/>
    <property type="match status" value="1"/>
</dbReference>
<keyword evidence="10" id="KW-0378">Hydrolase</keyword>
<dbReference type="EMBL" id="PXOG01000199">
    <property type="protein sequence ID" value="RGP68014.1"/>
    <property type="molecule type" value="Genomic_DNA"/>
</dbReference>
<dbReference type="Proteomes" id="UP000266234">
    <property type="component" value="Unassembled WGS sequence"/>
</dbReference>
<evidence type="ECO:0000256" key="7">
    <source>
        <dbReference type="ARBA" id="ARBA00022722"/>
    </source>
</evidence>
<feature type="region of interest" description="Disordered" evidence="12">
    <location>
        <begin position="1"/>
        <end position="24"/>
    </location>
</feature>
<evidence type="ECO:0000259" key="13">
    <source>
        <dbReference type="PROSITE" id="PS50879"/>
    </source>
</evidence>
<dbReference type="OrthoDB" id="407198at2759"/>
<evidence type="ECO:0000256" key="10">
    <source>
        <dbReference type="ARBA" id="ARBA00022801"/>
    </source>
</evidence>
<evidence type="ECO:0000313" key="15">
    <source>
        <dbReference type="Proteomes" id="UP000266234"/>
    </source>
</evidence>
<keyword evidence="8" id="KW-0479">Metal-binding</keyword>